<reference evidence="1" key="1">
    <citation type="submission" date="2022-11" db="EMBL/GenBank/DDBJ databases">
        <authorList>
            <person name="Kikuchi T."/>
        </authorList>
    </citation>
    <scope>NUCLEOTIDE SEQUENCE</scope>
    <source>
        <strain evidence="1">PS1010</strain>
    </source>
</reference>
<dbReference type="Proteomes" id="UP001152747">
    <property type="component" value="Unassembled WGS sequence"/>
</dbReference>
<comment type="caution">
    <text evidence="1">The sequence shown here is derived from an EMBL/GenBank/DDBJ whole genome shotgun (WGS) entry which is preliminary data.</text>
</comment>
<protein>
    <submittedName>
        <fullName evidence="1">Uncharacterized protein</fullName>
    </submittedName>
</protein>
<gene>
    <name evidence="1" type="ORF">CAMP_LOCUS2604</name>
</gene>
<organism evidence="1 2">
    <name type="scientific">Caenorhabditis angaria</name>
    <dbReference type="NCBI Taxonomy" id="860376"/>
    <lineage>
        <taxon>Eukaryota</taxon>
        <taxon>Metazoa</taxon>
        <taxon>Ecdysozoa</taxon>
        <taxon>Nematoda</taxon>
        <taxon>Chromadorea</taxon>
        <taxon>Rhabditida</taxon>
        <taxon>Rhabditina</taxon>
        <taxon>Rhabditomorpha</taxon>
        <taxon>Rhabditoidea</taxon>
        <taxon>Rhabditidae</taxon>
        <taxon>Peloderinae</taxon>
        <taxon>Caenorhabditis</taxon>
    </lineage>
</organism>
<accession>A0A9P1I5H2</accession>
<evidence type="ECO:0000313" key="1">
    <source>
        <dbReference type="EMBL" id="CAI5439967.1"/>
    </source>
</evidence>
<dbReference type="AlphaFoldDB" id="A0A9P1I5H2"/>
<name>A0A9P1I5H2_9PELO</name>
<sequence>MRKIVIDEMDVETRCRFEICSRKCKDEAKMSKKLLTRIAIRQRISAENYFLLENYRSKFDVLSMMRLSVLSIIKML</sequence>
<proteinExistence type="predicted"/>
<keyword evidence="2" id="KW-1185">Reference proteome</keyword>
<evidence type="ECO:0000313" key="2">
    <source>
        <dbReference type="Proteomes" id="UP001152747"/>
    </source>
</evidence>
<dbReference type="EMBL" id="CANHGI010000001">
    <property type="protein sequence ID" value="CAI5439967.1"/>
    <property type="molecule type" value="Genomic_DNA"/>
</dbReference>